<sequence>MSAALGKLVTFGGSTPNIGTSLAAFGTAYRIASTTGKKVGFLCLNLKSAKTHLYLGIDKPEVTLDGLRPELKAGTLSGEKLRQYAFAPSRLGGLHVLFGNMARDQAEYYEPEQITGLLRAAREAFALTVADVSAYWDNAATVCAMREADHRCLVTTGSLSHFQEDVHRWTGQVGAQFGVERQHYQLVLLNGKYPYWGGGFGMNEIRKETGAVSLSELRLKESLHLQLDSGRLDEWLAADERNAAAFDAVADPLLRTLNWAERLQKTDRPWRRRLLMHRSRREL</sequence>
<dbReference type="EMBL" id="SSOB01000065">
    <property type="protein sequence ID" value="THF72991.1"/>
    <property type="molecule type" value="Genomic_DNA"/>
</dbReference>
<dbReference type="SUPFAM" id="SSF52540">
    <property type="entry name" value="P-loop containing nucleoside triphosphate hydrolases"/>
    <property type="match status" value="1"/>
</dbReference>
<dbReference type="OrthoDB" id="2676652at2"/>
<proteinExistence type="predicted"/>
<dbReference type="AlphaFoldDB" id="A0A4S4BFB8"/>
<name>A0A4S4BFB8_9BACL</name>
<protein>
    <submittedName>
        <fullName evidence="1">Uncharacterized protein</fullName>
    </submittedName>
</protein>
<reference evidence="1 2" key="1">
    <citation type="submission" date="2019-04" db="EMBL/GenBank/DDBJ databases">
        <title>Cohnella sp. nov. isolated from preserved vegetables.</title>
        <authorList>
            <person name="Lin S.-Y."/>
            <person name="Hung M.-H."/>
            <person name="Young C.-C."/>
        </authorList>
    </citation>
    <scope>NUCLEOTIDE SEQUENCE [LARGE SCALE GENOMIC DNA]</scope>
    <source>
        <strain evidence="1 2">CC-MHH1044</strain>
    </source>
</reference>
<dbReference type="InterPro" id="IPR027417">
    <property type="entry name" value="P-loop_NTPase"/>
</dbReference>
<gene>
    <name evidence="1" type="ORF">E6C55_31085</name>
</gene>
<dbReference type="RefSeq" id="WP_136373734.1">
    <property type="nucleotide sequence ID" value="NZ_SSOB01000065.1"/>
</dbReference>
<dbReference type="Proteomes" id="UP000310636">
    <property type="component" value="Unassembled WGS sequence"/>
</dbReference>
<organism evidence="1 2">
    <name type="scientific">Cohnella fermenti</name>
    <dbReference type="NCBI Taxonomy" id="2565925"/>
    <lineage>
        <taxon>Bacteria</taxon>
        <taxon>Bacillati</taxon>
        <taxon>Bacillota</taxon>
        <taxon>Bacilli</taxon>
        <taxon>Bacillales</taxon>
        <taxon>Paenibacillaceae</taxon>
        <taxon>Cohnella</taxon>
    </lineage>
</organism>
<comment type="caution">
    <text evidence="1">The sequence shown here is derived from an EMBL/GenBank/DDBJ whole genome shotgun (WGS) entry which is preliminary data.</text>
</comment>
<dbReference type="Gene3D" id="3.40.50.300">
    <property type="entry name" value="P-loop containing nucleotide triphosphate hydrolases"/>
    <property type="match status" value="1"/>
</dbReference>
<accession>A0A4S4BFB8</accession>
<keyword evidence="2" id="KW-1185">Reference proteome</keyword>
<evidence type="ECO:0000313" key="2">
    <source>
        <dbReference type="Proteomes" id="UP000310636"/>
    </source>
</evidence>
<evidence type="ECO:0000313" key="1">
    <source>
        <dbReference type="EMBL" id="THF72991.1"/>
    </source>
</evidence>